<dbReference type="Proteomes" id="UP000887565">
    <property type="component" value="Unplaced"/>
</dbReference>
<accession>A0A915I5R3</accession>
<proteinExistence type="predicted"/>
<sequence>MQGKDLSDQVTNELIEIFQILTTGHDYDRFYVLFMAKTMLSRRLTGRLLYFHLNKNAPLLTDHFSKNDMDILYHRLKLADTELDEATFLQCIRHIETNVLYIQMKRTEFGSLSNQRSTDGNFVVDATFYRAINFFRQDRQDATLWRQLETTDLIKNAKYKQFFRMSKPIYNALFMAFMQNSNPIPNDKQTKFILSKEHFLWFVYGALQYNVKKIFPHKNSTNICGI</sequence>
<dbReference type="WBParaSite" id="nRc.2.0.1.t09473-RA">
    <property type="protein sequence ID" value="nRc.2.0.1.t09473-RA"/>
    <property type="gene ID" value="nRc.2.0.1.g09473"/>
</dbReference>
<keyword evidence="1" id="KW-1185">Reference proteome</keyword>
<protein>
    <submittedName>
        <fullName evidence="2">Uncharacterized protein</fullName>
    </submittedName>
</protein>
<evidence type="ECO:0000313" key="2">
    <source>
        <dbReference type="WBParaSite" id="nRc.2.0.1.t09473-RA"/>
    </source>
</evidence>
<evidence type="ECO:0000313" key="1">
    <source>
        <dbReference type="Proteomes" id="UP000887565"/>
    </source>
</evidence>
<name>A0A915I5R3_ROMCU</name>
<organism evidence="1 2">
    <name type="scientific">Romanomermis culicivorax</name>
    <name type="common">Nematode worm</name>
    <dbReference type="NCBI Taxonomy" id="13658"/>
    <lineage>
        <taxon>Eukaryota</taxon>
        <taxon>Metazoa</taxon>
        <taxon>Ecdysozoa</taxon>
        <taxon>Nematoda</taxon>
        <taxon>Enoplea</taxon>
        <taxon>Dorylaimia</taxon>
        <taxon>Mermithida</taxon>
        <taxon>Mermithoidea</taxon>
        <taxon>Mermithidae</taxon>
        <taxon>Romanomermis</taxon>
    </lineage>
</organism>
<dbReference type="AlphaFoldDB" id="A0A915I5R3"/>
<reference evidence="2" key="1">
    <citation type="submission" date="2022-11" db="UniProtKB">
        <authorList>
            <consortium name="WormBaseParasite"/>
        </authorList>
    </citation>
    <scope>IDENTIFICATION</scope>
</reference>